<protein>
    <submittedName>
        <fullName evidence="2">Uncharacterized protein</fullName>
    </submittedName>
</protein>
<accession>A0A4P6ZWH6</accession>
<sequence>MKQIINQRGYALLIVLFTIIIFLSITALFMKGSLNHVAQERTVNLNNQATVAAEMGVKFFSIDISNNIKGILATLKKELSSQEECKKNNSCICPNIQQKKLSIENLTDVINDCLQSELNKLIVRKSDAYIDGEYILKTENKNLNFNLIQEIEINPSDENEEKKGHNLILHVNGESFEENTALLTAKIFVSNFQPSDITSEVKNVSNESNKLDNTKIFQSIPSKLCSSLIQNDVNNSAGLFNCKLSVGEEASELVSNLGDKNINLADLSIYAESIESFCGNGKGKGKCNSSNLDILGEAMVYMQHVSVGNFNQAGGFNLIVNGKLTLGNANNLGDYNKKTYILVKEFDGKNQFDLINGTMIFTGSDNTSSVFDLKQSFNLVNSTACFNLAKFENNTISLDNIKSIKGTGKLIVLNTTNSSKFKKDDINAPGIDVSIPTDPNEFAELCDFNKFGFNTKYTIESLSIDYVDNVIYN</sequence>
<keyword evidence="1" id="KW-0812">Transmembrane</keyword>
<dbReference type="RefSeq" id="WP_134209452.1">
    <property type="nucleotide sequence ID" value="NZ_CP038015.1"/>
</dbReference>
<proteinExistence type="predicted"/>
<keyword evidence="1" id="KW-0472">Membrane</keyword>
<keyword evidence="3" id="KW-1185">Reference proteome</keyword>
<feature type="transmembrane region" description="Helical" evidence="1">
    <location>
        <begin position="12"/>
        <end position="30"/>
    </location>
</feature>
<reference evidence="2 3" key="1">
    <citation type="submission" date="2019-03" db="EMBL/GenBank/DDBJ databases">
        <title>Complete genome sequence of Paenisporosarcina antarctica CGMCC 1.6503T.</title>
        <authorList>
            <person name="Rong J.-C."/>
            <person name="Chi N.-Y."/>
            <person name="Zhang Q.-F."/>
        </authorList>
    </citation>
    <scope>NUCLEOTIDE SEQUENCE [LARGE SCALE GENOMIC DNA]</scope>
    <source>
        <strain evidence="2 3">CGMCC 1.6503</strain>
    </source>
</reference>
<dbReference type="AlphaFoldDB" id="A0A4P6ZWH6"/>
<evidence type="ECO:0000313" key="3">
    <source>
        <dbReference type="Proteomes" id="UP000294292"/>
    </source>
</evidence>
<dbReference type="KEGG" id="panc:E2636_06340"/>
<keyword evidence="1" id="KW-1133">Transmembrane helix</keyword>
<evidence type="ECO:0000256" key="1">
    <source>
        <dbReference type="SAM" id="Phobius"/>
    </source>
</evidence>
<dbReference type="EMBL" id="CP038015">
    <property type="protein sequence ID" value="QBP40761.1"/>
    <property type="molecule type" value="Genomic_DNA"/>
</dbReference>
<dbReference type="Proteomes" id="UP000294292">
    <property type="component" value="Chromosome"/>
</dbReference>
<gene>
    <name evidence="2" type="ORF">E2636_06340</name>
</gene>
<organism evidence="2 3">
    <name type="scientific">Paenisporosarcina antarctica</name>
    <dbReference type="NCBI Taxonomy" id="417367"/>
    <lineage>
        <taxon>Bacteria</taxon>
        <taxon>Bacillati</taxon>
        <taxon>Bacillota</taxon>
        <taxon>Bacilli</taxon>
        <taxon>Bacillales</taxon>
        <taxon>Caryophanaceae</taxon>
        <taxon>Paenisporosarcina</taxon>
    </lineage>
</organism>
<dbReference type="OrthoDB" id="2421809at2"/>
<evidence type="ECO:0000313" key="2">
    <source>
        <dbReference type="EMBL" id="QBP40761.1"/>
    </source>
</evidence>
<name>A0A4P6ZWH6_9BACL</name>